<keyword evidence="3" id="KW-1185">Reference proteome</keyword>
<protein>
    <submittedName>
        <fullName evidence="2">Uncharacterized protein</fullName>
    </submittedName>
</protein>
<reference evidence="2" key="1">
    <citation type="journal article" date="2014" name="Int. J. Syst. Evol. Microbiol.">
        <title>Complete genome sequence of Corynebacterium casei LMG S-19264T (=DSM 44701T), isolated from a smear-ripened cheese.</title>
        <authorList>
            <consortium name="US DOE Joint Genome Institute (JGI-PGF)"/>
            <person name="Walter F."/>
            <person name="Albersmeier A."/>
            <person name="Kalinowski J."/>
            <person name="Ruckert C."/>
        </authorList>
    </citation>
    <scope>NUCLEOTIDE SEQUENCE</scope>
    <source>
        <strain evidence="2">JCM 4790</strain>
    </source>
</reference>
<proteinExistence type="predicted"/>
<gene>
    <name evidence="2" type="ORF">GCM10010358_20640</name>
</gene>
<evidence type="ECO:0000313" key="2">
    <source>
        <dbReference type="EMBL" id="GGX66127.1"/>
    </source>
</evidence>
<accession>A0A918KJE9</accession>
<reference evidence="2" key="2">
    <citation type="submission" date="2020-09" db="EMBL/GenBank/DDBJ databases">
        <authorList>
            <person name="Sun Q."/>
            <person name="Ohkuma M."/>
        </authorList>
    </citation>
    <scope>NUCLEOTIDE SEQUENCE</scope>
    <source>
        <strain evidence="2">JCM 4790</strain>
    </source>
</reference>
<evidence type="ECO:0000313" key="3">
    <source>
        <dbReference type="Proteomes" id="UP000619244"/>
    </source>
</evidence>
<name>A0A918KJE9_9ACTN</name>
<evidence type="ECO:0000256" key="1">
    <source>
        <dbReference type="SAM" id="MobiDB-lite"/>
    </source>
</evidence>
<comment type="caution">
    <text evidence="2">The sequence shown here is derived from an EMBL/GenBank/DDBJ whole genome shotgun (WGS) entry which is preliminary data.</text>
</comment>
<organism evidence="2 3">
    <name type="scientific">Streptomyces minutiscleroticus</name>
    <dbReference type="NCBI Taxonomy" id="68238"/>
    <lineage>
        <taxon>Bacteria</taxon>
        <taxon>Bacillati</taxon>
        <taxon>Actinomycetota</taxon>
        <taxon>Actinomycetes</taxon>
        <taxon>Kitasatosporales</taxon>
        <taxon>Streptomycetaceae</taxon>
        <taxon>Streptomyces</taxon>
    </lineage>
</organism>
<sequence length="135" mass="13105">MTFCRTFSSSGVEPAAVADAMADVVTAASAAASEPSRAEGADGSEATGGEPTGTGSTAALVHGARVGSSSRNAVIQRPRHVGRPGRAADPVRGLPADTAVLKDVRGGVDGPVVLTGHSCGDAVIGDAAAGRGETP</sequence>
<dbReference type="Proteomes" id="UP000619244">
    <property type="component" value="Unassembled WGS sequence"/>
</dbReference>
<dbReference type="EMBL" id="BMVU01000006">
    <property type="protein sequence ID" value="GGX66127.1"/>
    <property type="molecule type" value="Genomic_DNA"/>
</dbReference>
<feature type="compositionally biased region" description="Low complexity" evidence="1">
    <location>
        <begin position="26"/>
        <end position="35"/>
    </location>
</feature>
<dbReference type="AlphaFoldDB" id="A0A918KJE9"/>
<feature type="region of interest" description="Disordered" evidence="1">
    <location>
        <begin position="26"/>
        <end position="93"/>
    </location>
</feature>